<keyword evidence="4" id="KW-0378">Hydrolase</keyword>
<keyword evidence="8" id="KW-1185">Reference proteome</keyword>
<dbReference type="OrthoDB" id="202764at2759"/>
<accession>A0A6G0YF55</accession>
<feature type="domain" description="SAM" evidence="6">
    <location>
        <begin position="33"/>
        <end position="99"/>
    </location>
</feature>
<dbReference type="GO" id="GO:0005737">
    <property type="term" value="C:cytoplasm"/>
    <property type="evidence" value="ECO:0007669"/>
    <property type="project" value="UniProtKB-SubCell"/>
</dbReference>
<evidence type="ECO:0000256" key="3">
    <source>
        <dbReference type="ARBA" id="ARBA00022737"/>
    </source>
</evidence>
<sequence length="325" mass="37578">MASCDTVSIITSQPHKLIGREVSYEFNKNVPQWSVMDVSNWFKQIGLGELSYSIRFLENRIDGDLLLRLTEDELRYDLGIQNEVMKKRIMKELNNLKRSADYSCIDSTGLNSFLKSVNPEYSIYTYSMLSAGINTDTMRFLTEDQLQNVCGISNDTHRQCVITSIKKMPVYVENMDKPYDAFISYRRSTSSELASLLKVYLEIRGYKVFIDVKRSNDAKYRNNVLQTVKQSKNFITVLMPDSLDTHLMVSLDEDIEFLDNDMIRKEIATAKQSQCNIIPVLNNFSWSSFAQLPDDLKNLNAYNSISWVHEYQEACVNKLVKFMVK</sequence>
<dbReference type="PANTHER" id="PTHR22998:SF1">
    <property type="entry name" value="NAD(+) HYDROLASE SARM1"/>
    <property type="match status" value="1"/>
</dbReference>
<dbReference type="GO" id="GO:0030425">
    <property type="term" value="C:dendrite"/>
    <property type="evidence" value="ECO:0007669"/>
    <property type="project" value="TreeGrafter"/>
</dbReference>
<evidence type="ECO:0000259" key="5">
    <source>
        <dbReference type="PROSITE" id="PS50104"/>
    </source>
</evidence>
<dbReference type="Pfam" id="PF07647">
    <property type="entry name" value="SAM_2"/>
    <property type="match status" value="2"/>
</dbReference>
<dbReference type="Gene3D" id="3.40.50.10140">
    <property type="entry name" value="Toll/interleukin-1 receptor homology (TIR) domain"/>
    <property type="match status" value="1"/>
</dbReference>
<protein>
    <submittedName>
        <fullName evidence="7">Sterile alpha and TIR motif-containing protein 1-like</fullName>
    </submittedName>
</protein>
<dbReference type="SUPFAM" id="SSF47769">
    <property type="entry name" value="SAM/Pointed domain"/>
    <property type="match status" value="2"/>
</dbReference>
<dbReference type="InterPro" id="IPR000157">
    <property type="entry name" value="TIR_dom"/>
</dbReference>
<keyword evidence="3" id="KW-0677">Repeat</keyword>
<feature type="domain" description="TIR" evidence="5">
    <location>
        <begin position="177"/>
        <end position="325"/>
    </location>
</feature>
<dbReference type="PROSITE" id="PS50105">
    <property type="entry name" value="SAM_DOMAIN"/>
    <property type="match status" value="1"/>
</dbReference>
<dbReference type="GO" id="GO:0007165">
    <property type="term" value="P:signal transduction"/>
    <property type="evidence" value="ECO:0007669"/>
    <property type="project" value="InterPro"/>
</dbReference>
<evidence type="ECO:0000259" key="6">
    <source>
        <dbReference type="PROSITE" id="PS50105"/>
    </source>
</evidence>
<dbReference type="PANTHER" id="PTHR22998">
    <property type="entry name" value="SARM1"/>
    <property type="match status" value="1"/>
</dbReference>
<dbReference type="SMART" id="SM00454">
    <property type="entry name" value="SAM"/>
    <property type="match status" value="2"/>
</dbReference>
<dbReference type="Pfam" id="PF13676">
    <property type="entry name" value="TIR_2"/>
    <property type="match status" value="1"/>
</dbReference>
<comment type="subcellular location">
    <subcellularLocation>
        <location evidence="1">Cytoplasm</location>
    </subcellularLocation>
</comment>
<dbReference type="GO" id="GO:0048678">
    <property type="term" value="P:response to axon injury"/>
    <property type="evidence" value="ECO:0007669"/>
    <property type="project" value="InterPro"/>
</dbReference>
<proteinExistence type="predicted"/>
<evidence type="ECO:0000256" key="2">
    <source>
        <dbReference type="ARBA" id="ARBA00022490"/>
    </source>
</evidence>
<evidence type="ECO:0000313" key="7">
    <source>
        <dbReference type="EMBL" id="KAF0754802.1"/>
    </source>
</evidence>
<keyword evidence="2" id="KW-0963">Cytoplasm</keyword>
<dbReference type="InterPro" id="IPR039184">
    <property type="entry name" value="SARM1"/>
</dbReference>
<dbReference type="InterPro" id="IPR001660">
    <property type="entry name" value="SAM"/>
</dbReference>
<evidence type="ECO:0000256" key="1">
    <source>
        <dbReference type="ARBA" id="ARBA00004496"/>
    </source>
</evidence>
<dbReference type="Proteomes" id="UP000478052">
    <property type="component" value="Unassembled WGS sequence"/>
</dbReference>
<gene>
    <name evidence="7" type="ORF">FWK35_00027739</name>
</gene>
<dbReference type="GO" id="GO:0034128">
    <property type="term" value="P:negative regulation of MyD88-independent toll-like receptor signaling pathway"/>
    <property type="evidence" value="ECO:0007669"/>
    <property type="project" value="InterPro"/>
</dbReference>
<evidence type="ECO:0000256" key="4">
    <source>
        <dbReference type="ARBA" id="ARBA00022801"/>
    </source>
</evidence>
<dbReference type="GO" id="GO:0035591">
    <property type="term" value="F:signaling adaptor activity"/>
    <property type="evidence" value="ECO:0007669"/>
    <property type="project" value="InterPro"/>
</dbReference>
<comment type="caution">
    <text evidence="7">The sequence shown here is derived from an EMBL/GenBank/DDBJ whole genome shotgun (WGS) entry which is preliminary data.</text>
</comment>
<dbReference type="SUPFAM" id="SSF52200">
    <property type="entry name" value="Toll/Interleukin receptor TIR domain"/>
    <property type="match status" value="1"/>
</dbReference>
<reference evidence="7 8" key="1">
    <citation type="submission" date="2019-08" db="EMBL/GenBank/DDBJ databases">
        <title>Whole genome of Aphis craccivora.</title>
        <authorList>
            <person name="Voronova N.V."/>
            <person name="Shulinski R.S."/>
            <person name="Bandarenka Y.V."/>
            <person name="Zhorov D.G."/>
            <person name="Warner D."/>
        </authorList>
    </citation>
    <scope>NUCLEOTIDE SEQUENCE [LARGE SCALE GENOMIC DNA]</scope>
    <source>
        <strain evidence="7">180601</strain>
        <tissue evidence="7">Whole Body</tissue>
    </source>
</reference>
<dbReference type="InterPro" id="IPR013761">
    <property type="entry name" value="SAM/pointed_sf"/>
</dbReference>
<organism evidence="7 8">
    <name type="scientific">Aphis craccivora</name>
    <name type="common">Cowpea aphid</name>
    <dbReference type="NCBI Taxonomy" id="307492"/>
    <lineage>
        <taxon>Eukaryota</taxon>
        <taxon>Metazoa</taxon>
        <taxon>Ecdysozoa</taxon>
        <taxon>Arthropoda</taxon>
        <taxon>Hexapoda</taxon>
        <taxon>Insecta</taxon>
        <taxon>Pterygota</taxon>
        <taxon>Neoptera</taxon>
        <taxon>Paraneoptera</taxon>
        <taxon>Hemiptera</taxon>
        <taxon>Sternorrhyncha</taxon>
        <taxon>Aphidomorpha</taxon>
        <taxon>Aphidoidea</taxon>
        <taxon>Aphididae</taxon>
        <taxon>Aphidini</taxon>
        <taxon>Aphis</taxon>
        <taxon>Aphis</taxon>
    </lineage>
</organism>
<dbReference type="Gene3D" id="1.10.150.50">
    <property type="entry name" value="Transcription Factor, Ets-1"/>
    <property type="match status" value="2"/>
</dbReference>
<evidence type="ECO:0000313" key="8">
    <source>
        <dbReference type="Proteomes" id="UP000478052"/>
    </source>
</evidence>
<name>A0A6G0YF55_APHCR</name>
<dbReference type="AlphaFoldDB" id="A0A6G0YF55"/>
<dbReference type="EMBL" id="VUJU01004311">
    <property type="protein sequence ID" value="KAF0754802.1"/>
    <property type="molecule type" value="Genomic_DNA"/>
</dbReference>
<dbReference type="InterPro" id="IPR035897">
    <property type="entry name" value="Toll_tir_struct_dom_sf"/>
</dbReference>
<dbReference type="GO" id="GO:0003953">
    <property type="term" value="F:NAD+ nucleosidase activity"/>
    <property type="evidence" value="ECO:0007669"/>
    <property type="project" value="InterPro"/>
</dbReference>
<dbReference type="PROSITE" id="PS50104">
    <property type="entry name" value="TIR"/>
    <property type="match status" value="1"/>
</dbReference>